<evidence type="ECO:0000256" key="9">
    <source>
        <dbReference type="PROSITE-ProRule" id="PRU01356"/>
    </source>
</evidence>
<evidence type="ECO:0000256" key="8">
    <source>
        <dbReference type="ARBA" id="ARBA00023288"/>
    </source>
</evidence>
<keyword evidence="4" id="KW-0964">Secreted</keyword>
<dbReference type="Proteomes" id="UP001194746">
    <property type="component" value="Unassembled WGS sequence"/>
</dbReference>
<evidence type="ECO:0000256" key="2">
    <source>
        <dbReference type="ARBA" id="ARBA00004613"/>
    </source>
</evidence>
<evidence type="ECO:0000256" key="10">
    <source>
        <dbReference type="SAM" id="SignalP"/>
    </source>
</evidence>
<feature type="domain" description="CFEM" evidence="11">
    <location>
        <begin position="4"/>
        <end position="132"/>
    </location>
</feature>
<comment type="subcellular location">
    <subcellularLocation>
        <location evidence="1">Membrane</location>
        <topology evidence="1">Lipid-anchor</topology>
        <topology evidence="1">GPI-anchor</topology>
    </subcellularLocation>
    <subcellularLocation>
        <location evidence="2">Secreted</location>
    </subcellularLocation>
</comment>
<dbReference type="InterPro" id="IPR008427">
    <property type="entry name" value="Extracellular_membr_CFEM_dom"/>
</dbReference>
<evidence type="ECO:0000256" key="1">
    <source>
        <dbReference type="ARBA" id="ARBA00004589"/>
    </source>
</evidence>
<dbReference type="EMBL" id="VCAU01000100">
    <property type="protein sequence ID" value="KAF9885256.1"/>
    <property type="molecule type" value="Genomic_DNA"/>
</dbReference>
<comment type="caution">
    <text evidence="12">The sequence shown here is derived from an EMBL/GenBank/DDBJ whole genome shotgun (WGS) entry which is preliminary data.</text>
</comment>
<evidence type="ECO:0000256" key="7">
    <source>
        <dbReference type="ARBA" id="ARBA00023157"/>
    </source>
</evidence>
<accession>A0AAD4CEY1</accession>
<sequence length="154" mass="16564">MLLLLFLLSATPLSATTVTLTNQPAYAAQRPCATDCFYEGFSVDGGPDRLANQIGCDTDPIENECFCRPDMQQDAINNLQSCVNSACDSKTRDLDSALSVYNDYCTKNGYTREAITTPTSGTTTTSPATVTVTVTVTAGARRLQPPFRLTGFVL</sequence>
<proteinExistence type="inferred from homology"/>
<evidence type="ECO:0000256" key="4">
    <source>
        <dbReference type="ARBA" id="ARBA00022525"/>
    </source>
</evidence>
<feature type="chain" id="PRO_5042265920" description="CFEM domain-containing protein" evidence="10">
    <location>
        <begin position="16"/>
        <end position="154"/>
    </location>
</feature>
<comment type="similarity">
    <text evidence="3">Belongs to the RBT5 family.</text>
</comment>
<evidence type="ECO:0000256" key="6">
    <source>
        <dbReference type="ARBA" id="ARBA00022729"/>
    </source>
</evidence>
<gene>
    <name evidence="12" type="ORF">FE257_000616</name>
</gene>
<keyword evidence="8" id="KW-0449">Lipoprotein</keyword>
<keyword evidence="13" id="KW-1185">Reference proteome</keyword>
<reference evidence="12" key="2">
    <citation type="submission" date="2020-02" db="EMBL/GenBank/DDBJ databases">
        <authorList>
            <person name="Gilchrist C.L.M."/>
            <person name="Chooi Y.-H."/>
        </authorList>
    </citation>
    <scope>NUCLEOTIDE SEQUENCE</scope>
    <source>
        <strain evidence="12">MST-FP2251</strain>
    </source>
</reference>
<keyword evidence="5" id="KW-0325">Glycoprotein</keyword>
<evidence type="ECO:0000256" key="3">
    <source>
        <dbReference type="ARBA" id="ARBA00010031"/>
    </source>
</evidence>
<dbReference type="PROSITE" id="PS52012">
    <property type="entry name" value="CFEM"/>
    <property type="match status" value="1"/>
</dbReference>
<dbReference type="GO" id="GO:0098552">
    <property type="term" value="C:side of membrane"/>
    <property type="evidence" value="ECO:0007669"/>
    <property type="project" value="UniProtKB-KW"/>
</dbReference>
<keyword evidence="7" id="KW-1015">Disulfide bond</keyword>
<keyword evidence="6 10" id="KW-0732">Signal</keyword>
<comment type="caution">
    <text evidence="9">Lacks conserved residue(s) required for the propagation of feature annotation.</text>
</comment>
<evidence type="ECO:0000313" key="12">
    <source>
        <dbReference type="EMBL" id="KAF9885256.1"/>
    </source>
</evidence>
<keyword evidence="5" id="KW-0336">GPI-anchor</keyword>
<dbReference type="GO" id="GO:0005576">
    <property type="term" value="C:extracellular region"/>
    <property type="evidence" value="ECO:0007669"/>
    <property type="project" value="UniProtKB-SubCell"/>
</dbReference>
<organism evidence="12 13">
    <name type="scientific">Aspergillus nanangensis</name>
    <dbReference type="NCBI Taxonomy" id="2582783"/>
    <lineage>
        <taxon>Eukaryota</taxon>
        <taxon>Fungi</taxon>
        <taxon>Dikarya</taxon>
        <taxon>Ascomycota</taxon>
        <taxon>Pezizomycotina</taxon>
        <taxon>Eurotiomycetes</taxon>
        <taxon>Eurotiomycetidae</taxon>
        <taxon>Eurotiales</taxon>
        <taxon>Aspergillaceae</taxon>
        <taxon>Aspergillus</taxon>
        <taxon>Aspergillus subgen. Circumdati</taxon>
    </lineage>
</organism>
<protein>
    <recommendedName>
        <fullName evidence="11">CFEM domain-containing protein</fullName>
    </recommendedName>
</protein>
<evidence type="ECO:0000256" key="5">
    <source>
        <dbReference type="ARBA" id="ARBA00022622"/>
    </source>
</evidence>
<evidence type="ECO:0000313" key="13">
    <source>
        <dbReference type="Proteomes" id="UP001194746"/>
    </source>
</evidence>
<feature type="signal peptide" evidence="10">
    <location>
        <begin position="1"/>
        <end position="15"/>
    </location>
</feature>
<name>A0AAD4CEY1_ASPNN</name>
<evidence type="ECO:0000259" key="11">
    <source>
        <dbReference type="PROSITE" id="PS52012"/>
    </source>
</evidence>
<dbReference type="AlphaFoldDB" id="A0AAD4CEY1"/>
<keyword evidence="5" id="KW-0472">Membrane</keyword>
<reference evidence="12" key="1">
    <citation type="journal article" date="2019" name="Beilstein J. Org. Chem.">
        <title>Nanangenines: drimane sesquiterpenoids as the dominant metabolite cohort of a novel Australian fungus, Aspergillus nanangensis.</title>
        <authorList>
            <person name="Lacey H.J."/>
            <person name="Gilchrist C.L.M."/>
            <person name="Crombie A."/>
            <person name="Kalaitzis J.A."/>
            <person name="Vuong D."/>
            <person name="Rutledge P.J."/>
            <person name="Turner P."/>
            <person name="Pitt J.I."/>
            <person name="Lacey E."/>
            <person name="Chooi Y.H."/>
            <person name="Piggott A.M."/>
        </authorList>
    </citation>
    <scope>NUCLEOTIDE SEQUENCE</scope>
    <source>
        <strain evidence="12">MST-FP2251</strain>
    </source>
</reference>